<dbReference type="OrthoDB" id="340780at2"/>
<evidence type="ECO:0000313" key="2">
    <source>
        <dbReference type="Proteomes" id="UP000265798"/>
    </source>
</evidence>
<comment type="caution">
    <text evidence="1">The sequence shown here is derived from an EMBL/GenBank/DDBJ whole genome shotgun (WGS) entry which is preliminary data.</text>
</comment>
<name>A0A396ZEW2_9LEPT</name>
<dbReference type="SUPFAM" id="SSF161266">
    <property type="entry name" value="Gam-like"/>
    <property type="match status" value="1"/>
</dbReference>
<dbReference type="GO" id="GO:0003690">
    <property type="term" value="F:double-stranded DNA binding"/>
    <property type="evidence" value="ECO:0007669"/>
    <property type="project" value="InterPro"/>
</dbReference>
<evidence type="ECO:0000313" key="1">
    <source>
        <dbReference type="EMBL" id="RHX92028.1"/>
    </source>
</evidence>
<protein>
    <submittedName>
        <fullName evidence="1">Nuclease inhibitor</fullName>
    </submittedName>
</protein>
<accession>A0A396ZEW2</accession>
<dbReference type="InterPro" id="IPR009951">
    <property type="entry name" value="Host-nuc_inhib_Gam"/>
</dbReference>
<organism evidence="1 2">
    <name type="scientific">Leptospira stimsonii</name>
    <dbReference type="NCBI Taxonomy" id="2202203"/>
    <lineage>
        <taxon>Bacteria</taxon>
        <taxon>Pseudomonadati</taxon>
        <taxon>Spirochaetota</taxon>
        <taxon>Spirochaetia</taxon>
        <taxon>Leptospirales</taxon>
        <taxon>Leptospiraceae</taxon>
        <taxon>Leptospira</taxon>
    </lineage>
</organism>
<proteinExistence type="predicted"/>
<dbReference type="AlphaFoldDB" id="A0A396ZEW2"/>
<sequence>MSKLKNTKKKGDLLDLPDNKYKDRSDLTQAIQLLGEIKRERDRIKSRTDDQISMLQRDLQNEISPLDLKIQHIASGIKYFVDHHKEELFPDPEYKTCKFTTGVLKLRRVPASVKTRGTVKFIEKILSENGLLDRFNFLISKLGGMYLRIKLELNKEKILAEPLKAIQKIGIEFNEESERLYITPSETEIEIEIEAVEDAA</sequence>
<dbReference type="Proteomes" id="UP000265798">
    <property type="component" value="Unassembled WGS sequence"/>
</dbReference>
<reference evidence="2" key="1">
    <citation type="submission" date="2018-05" db="EMBL/GenBank/DDBJ databases">
        <title>Leptospira yasudae sp. nov. and Leptospira stimsonii sp. nov., two pathogenic species of the genus Leptospira isolated from environmental sources.</title>
        <authorList>
            <person name="Casanovas-Massana A."/>
            <person name="Hamond C."/>
            <person name="Santos L.A."/>
            <person name="Hacker K.P."/>
            <person name="Balassiano I."/>
            <person name="Medeiros M.A."/>
            <person name="Reis M.G."/>
            <person name="Ko A.I."/>
            <person name="Wunder E.A."/>
        </authorList>
    </citation>
    <scope>NUCLEOTIDE SEQUENCE [LARGE SCALE GENOMIC DNA]</scope>
    <source>
        <strain evidence="2">Yale</strain>
    </source>
</reference>
<dbReference type="EMBL" id="QHCT01000001">
    <property type="protein sequence ID" value="RHX92028.1"/>
    <property type="molecule type" value="Genomic_DNA"/>
</dbReference>
<dbReference type="GO" id="GO:0042262">
    <property type="term" value="P:DNA protection"/>
    <property type="evidence" value="ECO:0007669"/>
    <property type="project" value="InterPro"/>
</dbReference>
<dbReference type="Pfam" id="PF07352">
    <property type="entry name" value="Phage_Mu_Gam"/>
    <property type="match status" value="1"/>
</dbReference>
<dbReference type="Gene3D" id="1.20.5.170">
    <property type="match status" value="1"/>
</dbReference>
<dbReference type="RefSeq" id="WP_118966878.1">
    <property type="nucleotide sequence ID" value="NZ_QHCT01000001.1"/>
</dbReference>
<gene>
    <name evidence="1" type="ORF">DLM75_02025</name>
</gene>